<keyword evidence="4" id="KW-0863">Zinc-finger</keyword>
<dbReference type="FunFam" id="1.10.10.10:FF:000010">
    <property type="entry name" value="Forkhead box P2 isoform B"/>
    <property type="match status" value="1"/>
</dbReference>
<dbReference type="EMBL" id="CASHTH010002455">
    <property type="protein sequence ID" value="CAI8030052.1"/>
    <property type="molecule type" value="Genomic_DNA"/>
</dbReference>
<keyword evidence="2" id="KW-0678">Repressor</keyword>
<dbReference type="GO" id="GO:0008270">
    <property type="term" value="F:zinc ion binding"/>
    <property type="evidence" value="ECO:0007669"/>
    <property type="project" value="UniProtKB-KW"/>
</dbReference>
<name>A0AA35SJ22_GEOBA</name>
<feature type="compositionally biased region" description="Basic and acidic residues" evidence="11">
    <location>
        <begin position="634"/>
        <end position="650"/>
    </location>
</feature>
<evidence type="ECO:0000256" key="2">
    <source>
        <dbReference type="ARBA" id="ARBA00022491"/>
    </source>
</evidence>
<keyword evidence="14" id="KW-1185">Reference proteome</keyword>
<organism evidence="13 14">
    <name type="scientific">Geodia barretti</name>
    <name type="common">Barrett's horny sponge</name>
    <dbReference type="NCBI Taxonomy" id="519541"/>
    <lineage>
        <taxon>Eukaryota</taxon>
        <taxon>Metazoa</taxon>
        <taxon>Porifera</taxon>
        <taxon>Demospongiae</taxon>
        <taxon>Heteroscleromorpha</taxon>
        <taxon>Tetractinellida</taxon>
        <taxon>Astrophorina</taxon>
        <taxon>Geodiidae</taxon>
        <taxon>Geodia</taxon>
    </lineage>
</organism>
<feature type="region of interest" description="Disordered" evidence="11">
    <location>
        <begin position="606"/>
        <end position="712"/>
    </location>
</feature>
<evidence type="ECO:0000256" key="9">
    <source>
        <dbReference type="ARBA" id="ARBA00023242"/>
    </source>
</evidence>
<dbReference type="GO" id="GO:0005634">
    <property type="term" value="C:nucleus"/>
    <property type="evidence" value="ECO:0007669"/>
    <property type="project" value="UniProtKB-SubCell"/>
</dbReference>
<keyword evidence="6" id="KW-0805">Transcription regulation</keyword>
<evidence type="ECO:0000256" key="5">
    <source>
        <dbReference type="ARBA" id="ARBA00022833"/>
    </source>
</evidence>
<dbReference type="InterPro" id="IPR036390">
    <property type="entry name" value="WH_DNA-bd_sf"/>
</dbReference>
<reference evidence="13" key="1">
    <citation type="submission" date="2023-03" db="EMBL/GenBank/DDBJ databases">
        <authorList>
            <person name="Steffen K."/>
            <person name="Cardenas P."/>
        </authorList>
    </citation>
    <scope>NUCLEOTIDE SEQUENCE</scope>
</reference>
<evidence type="ECO:0000313" key="13">
    <source>
        <dbReference type="EMBL" id="CAI8030052.1"/>
    </source>
</evidence>
<dbReference type="Gene3D" id="1.20.5.340">
    <property type="match status" value="1"/>
</dbReference>
<evidence type="ECO:0000256" key="6">
    <source>
        <dbReference type="ARBA" id="ARBA00023015"/>
    </source>
</evidence>
<dbReference type="SUPFAM" id="SSF46785">
    <property type="entry name" value="Winged helix' DNA-binding domain"/>
    <property type="match status" value="1"/>
</dbReference>
<comment type="subcellular location">
    <subcellularLocation>
        <location evidence="1 10">Nucleus</location>
    </subcellularLocation>
</comment>
<dbReference type="GO" id="GO:0001227">
    <property type="term" value="F:DNA-binding transcription repressor activity, RNA polymerase II-specific"/>
    <property type="evidence" value="ECO:0007669"/>
    <property type="project" value="TreeGrafter"/>
</dbReference>
<dbReference type="CDD" id="cd20033">
    <property type="entry name" value="FH_FOXP"/>
    <property type="match status" value="1"/>
</dbReference>
<dbReference type="InterPro" id="IPR036388">
    <property type="entry name" value="WH-like_DNA-bd_sf"/>
</dbReference>
<dbReference type="PANTHER" id="PTHR45796:SF7">
    <property type="entry name" value="FORKHEAD BOX PROTEIN P4"/>
    <property type="match status" value="1"/>
</dbReference>
<dbReference type="InterPro" id="IPR032354">
    <property type="entry name" value="FOXP-CC"/>
</dbReference>
<dbReference type="SMART" id="SM00339">
    <property type="entry name" value="FH"/>
    <property type="match status" value="1"/>
</dbReference>
<evidence type="ECO:0000259" key="12">
    <source>
        <dbReference type="PROSITE" id="PS50039"/>
    </source>
</evidence>
<feature type="domain" description="Fork-head" evidence="12">
    <location>
        <begin position="448"/>
        <end position="522"/>
    </location>
</feature>
<feature type="DNA-binding region" description="Fork-head" evidence="10">
    <location>
        <begin position="448"/>
        <end position="522"/>
    </location>
</feature>
<dbReference type="Gene3D" id="1.10.10.10">
    <property type="entry name" value="Winged helix-like DNA-binding domain superfamily/Winged helix DNA-binding domain"/>
    <property type="match status" value="1"/>
</dbReference>
<keyword evidence="7 10" id="KW-0238">DNA-binding</keyword>
<protein>
    <submittedName>
        <fullName evidence="13">Forkhead box protein P4</fullName>
    </submittedName>
</protein>
<evidence type="ECO:0000256" key="4">
    <source>
        <dbReference type="ARBA" id="ARBA00022771"/>
    </source>
</evidence>
<dbReference type="PANTHER" id="PTHR45796">
    <property type="entry name" value="FORKHEAD BOX P, ISOFORM C"/>
    <property type="match status" value="1"/>
</dbReference>
<evidence type="ECO:0000256" key="11">
    <source>
        <dbReference type="SAM" id="MobiDB-lite"/>
    </source>
</evidence>
<proteinExistence type="predicted"/>
<dbReference type="AlphaFoldDB" id="A0AA35SJ22"/>
<evidence type="ECO:0000256" key="1">
    <source>
        <dbReference type="ARBA" id="ARBA00004123"/>
    </source>
</evidence>
<dbReference type="PROSITE" id="PS00658">
    <property type="entry name" value="FORK_HEAD_2"/>
    <property type="match status" value="1"/>
</dbReference>
<keyword evidence="5" id="KW-0862">Zinc</keyword>
<dbReference type="InterPro" id="IPR050998">
    <property type="entry name" value="FOXP"/>
</dbReference>
<comment type="caution">
    <text evidence="13">The sequence shown here is derived from an EMBL/GenBank/DDBJ whole genome shotgun (WGS) entry which is preliminary data.</text>
</comment>
<dbReference type="InterPro" id="IPR030456">
    <property type="entry name" value="TF_fork_head_CS_2"/>
</dbReference>
<accession>A0AA35SJ22</accession>
<keyword evidence="3" id="KW-0479">Metal-binding</keyword>
<dbReference type="PRINTS" id="PR00053">
    <property type="entry name" value="FORKHEAD"/>
</dbReference>
<evidence type="ECO:0000256" key="7">
    <source>
        <dbReference type="ARBA" id="ARBA00023125"/>
    </source>
</evidence>
<dbReference type="Pfam" id="PF00250">
    <property type="entry name" value="Forkhead"/>
    <property type="match status" value="1"/>
</dbReference>
<feature type="compositionally biased region" description="Acidic residues" evidence="11">
    <location>
        <begin position="656"/>
        <end position="672"/>
    </location>
</feature>
<sequence>MADATAGPAAQPSSMAHQAWSSAMHEMHVTAMIQKHSGSVSPVVTPTTKAIKSLCLPSIAAGGVSSSTGNVLQPSYITVNPSATGGGSLPLIAAQGMPGAAQVIQGTPIAVSMAQLGDLGGASIVQLAPIGYAGGHGNEASLQLQAAHSFSKPAVRPTLHQPTSEDINILYEDGKCQWPGCGSKVNSRDRYISHLSTEHNLSSKTQAQTIVQSLVVDQLDKQLQTERGRFEAMKRHLNISDPHNLHLLTSLSHDAPSLAATPTSSPPTMTSLTSLGQIKQAAGGPGVPLVQAVYTDQNGQPLYIVQHMNQPTLIPIQAAGGGGQSVAVTSMAAAPTSLKIDQGGRSPLTLHTPPPMHVASPGGPKSVLANTYTPPKLDSLIQPCSTRLIPIPHVNGGSFQSLSLGEGPGPVRSHTRQAARERPSPVAYDESQEALRKAMPRYSNIDQRPPFTYASLIRQAILESPDQCLTLCEIYAWFMKNFVYFRDNNPTWKNAIRHNLSLHKCFVRVELNKSRGAVWTVDDTLYKRKRHMKLVNAETGEPPSTESATSSPVEMAIGEEESTAAVSSSNSAHKLPEVIAVPTSLMAPDTYPALDGIQNTGGLVTMETVMPGGEGGEVVGGMSQHNGLPGYSPPRERQDSEVTLDVRDGMEPAGLGEEEEEEEDEDETDTEDGSSPQEVLVKHEPYSPPPPQSSSPHSRHLSPYTVSINPPV</sequence>
<evidence type="ECO:0000256" key="3">
    <source>
        <dbReference type="ARBA" id="ARBA00022723"/>
    </source>
</evidence>
<keyword evidence="9 10" id="KW-0539">Nucleus</keyword>
<feature type="region of interest" description="Disordered" evidence="11">
    <location>
        <begin position="1"/>
        <end position="21"/>
    </location>
</feature>
<dbReference type="InterPro" id="IPR001766">
    <property type="entry name" value="Fork_head_dom"/>
</dbReference>
<gene>
    <name evidence="13" type="ORF">GBAR_LOCUS17026</name>
</gene>
<evidence type="ECO:0000256" key="10">
    <source>
        <dbReference type="PROSITE-ProRule" id="PRU00089"/>
    </source>
</evidence>
<feature type="region of interest" description="Disordered" evidence="11">
    <location>
        <begin position="407"/>
        <end position="426"/>
    </location>
</feature>
<feature type="region of interest" description="Disordered" evidence="11">
    <location>
        <begin position="535"/>
        <end position="554"/>
    </location>
</feature>
<keyword evidence="8" id="KW-0804">Transcription</keyword>
<dbReference type="Pfam" id="PF16159">
    <property type="entry name" value="FOXP-CC"/>
    <property type="match status" value="1"/>
</dbReference>
<feature type="compositionally biased region" description="Low complexity" evidence="11">
    <location>
        <begin position="538"/>
        <end position="552"/>
    </location>
</feature>
<feature type="compositionally biased region" description="Polar residues" evidence="11">
    <location>
        <begin position="11"/>
        <end position="21"/>
    </location>
</feature>
<dbReference type="GO" id="GO:0000978">
    <property type="term" value="F:RNA polymerase II cis-regulatory region sequence-specific DNA binding"/>
    <property type="evidence" value="ECO:0007669"/>
    <property type="project" value="TreeGrafter"/>
</dbReference>
<dbReference type="PROSITE" id="PS50039">
    <property type="entry name" value="FORK_HEAD_3"/>
    <property type="match status" value="1"/>
</dbReference>
<evidence type="ECO:0000313" key="14">
    <source>
        <dbReference type="Proteomes" id="UP001174909"/>
    </source>
</evidence>
<evidence type="ECO:0000256" key="8">
    <source>
        <dbReference type="ARBA" id="ARBA00023163"/>
    </source>
</evidence>
<dbReference type="Proteomes" id="UP001174909">
    <property type="component" value="Unassembled WGS sequence"/>
</dbReference>